<accession>A0AAV2DHW5</accession>
<evidence type="ECO:0000313" key="1">
    <source>
        <dbReference type="EMBL" id="CAL1372862.1"/>
    </source>
</evidence>
<dbReference type="SUPFAM" id="SSF52047">
    <property type="entry name" value="RNI-like"/>
    <property type="match status" value="1"/>
</dbReference>
<keyword evidence="2" id="KW-1185">Reference proteome</keyword>
<reference evidence="1 2" key="1">
    <citation type="submission" date="2024-04" db="EMBL/GenBank/DDBJ databases">
        <authorList>
            <person name="Fracassetti M."/>
        </authorList>
    </citation>
    <scope>NUCLEOTIDE SEQUENCE [LARGE SCALE GENOMIC DNA]</scope>
</reference>
<organism evidence="1 2">
    <name type="scientific">Linum trigynum</name>
    <dbReference type="NCBI Taxonomy" id="586398"/>
    <lineage>
        <taxon>Eukaryota</taxon>
        <taxon>Viridiplantae</taxon>
        <taxon>Streptophyta</taxon>
        <taxon>Embryophyta</taxon>
        <taxon>Tracheophyta</taxon>
        <taxon>Spermatophyta</taxon>
        <taxon>Magnoliopsida</taxon>
        <taxon>eudicotyledons</taxon>
        <taxon>Gunneridae</taxon>
        <taxon>Pentapetalae</taxon>
        <taxon>rosids</taxon>
        <taxon>fabids</taxon>
        <taxon>Malpighiales</taxon>
        <taxon>Linaceae</taxon>
        <taxon>Linum</taxon>
    </lineage>
</organism>
<dbReference type="PANTHER" id="PTHR34223:SF51">
    <property type="entry name" value="OS06G0556300 PROTEIN"/>
    <property type="match status" value="1"/>
</dbReference>
<dbReference type="SUPFAM" id="SSF81383">
    <property type="entry name" value="F-box domain"/>
    <property type="match status" value="1"/>
</dbReference>
<evidence type="ECO:0000313" key="2">
    <source>
        <dbReference type="Proteomes" id="UP001497516"/>
    </source>
</evidence>
<evidence type="ECO:0008006" key="3">
    <source>
        <dbReference type="Google" id="ProtNLM"/>
    </source>
</evidence>
<dbReference type="Gene3D" id="3.80.10.10">
    <property type="entry name" value="Ribonuclease Inhibitor"/>
    <property type="match status" value="1"/>
</dbReference>
<dbReference type="Proteomes" id="UP001497516">
    <property type="component" value="Chromosome 2"/>
</dbReference>
<name>A0AAV2DHW5_9ROSI</name>
<dbReference type="EMBL" id="OZ034815">
    <property type="protein sequence ID" value="CAL1372862.1"/>
    <property type="molecule type" value="Genomic_DNA"/>
</dbReference>
<dbReference type="InterPro" id="IPR036047">
    <property type="entry name" value="F-box-like_dom_sf"/>
</dbReference>
<dbReference type="InterPro" id="IPR032675">
    <property type="entry name" value="LRR_dom_sf"/>
</dbReference>
<gene>
    <name evidence="1" type="ORF">LTRI10_LOCUS14832</name>
</gene>
<sequence length="344" mass="38645">MAKSRPQETSTKGHQPDVVDRLSELPDDLLLPILTAAELDMVTAVRTTLFNTRWRLFWKSFPSLWKSSPSLRFEAAGGIPLARFHRLVENALNHRDARSPLRLLSLTAATAGVTTTTSTEWARVLDRIHDYGQAHRVPTLRSSAQAQTANRPIYFSARFACLCSSVQNLDLSLLIFDLDELRSLASNFASLTSLRLHRCVIRRSSSSYSSSSPFDSIRYLKKLELADCQFEAAAVTVSGHSLAEIVIVFSDAAAPPPQPWFTISAPWCRFLTCRGIYLDYSVSADLPSLESLELDARRRVDYAYPITAEESSFMFIRVFEKFGNAERVKLSLNAIKKNRLLHSK</sequence>
<dbReference type="PANTHER" id="PTHR34223">
    <property type="entry name" value="OS11G0201299 PROTEIN"/>
    <property type="match status" value="1"/>
</dbReference>
<dbReference type="AlphaFoldDB" id="A0AAV2DHW5"/>
<dbReference type="InterPro" id="IPR053197">
    <property type="entry name" value="F-box_SCFL_complex_component"/>
</dbReference>
<proteinExistence type="predicted"/>
<protein>
    <recommendedName>
        <fullName evidence="3">F-box domain-containing protein</fullName>
    </recommendedName>
</protein>